<feature type="compositionally biased region" description="Low complexity" evidence="1">
    <location>
        <begin position="507"/>
        <end position="518"/>
    </location>
</feature>
<dbReference type="OrthoDB" id="5382102at2759"/>
<keyword evidence="3" id="KW-1185">Reference proteome</keyword>
<feature type="compositionally biased region" description="Polar residues" evidence="1">
    <location>
        <begin position="1272"/>
        <end position="1282"/>
    </location>
</feature>
<feature type="compositionally biased region" description="Polar residues" evidence="1">
    <location>
        <begin position="1572"/>
        <end position="1590"/>
    </location>
</feature>
<feature type="region of interest" description="Disordered" evidence="1">
    <location>
        <begin position="659"/>
        <end position="812"/>
    </location>
</feature>
<organism evidence="2 3">
    <name type="scientific">Curvularia clavata</name>
    <dbReference type="NCBI Taxonomy" id="95742"/>
    <lineage>
        <taxon>Eukaryota</taxon>
        <taxon>Fungi</taxon>
        <taxon>Dikarya</taxon>
        <taxon>Ascomycota</taxon>
        <taxon>Pezizomycotina</taxon>
        <taxon>Dothideomycetes</taxon>
        <taxon>Pleosporomycetidae</taxon>
        <taxon>Pleosporales</taxon>
        <taxon>Pleosporineae</taxon>
        <taxon>Pleosporaceae</taxon>
        <taxon>Curvularia</taxon>
    </lineage>
</organism>
<feature type="compositionally biased region" description="Basic and acidic residues" evidence="1">
    <location>
        <begin position="231"/>
        <end position="241"/>
    </location>
</feature>
<feature type="compositionally biased region" description="Basic and acidic residues" evidence="1">
    <location>
        <begin position="363"/>
        <end position="373"/>
    </location>
</feature>
<feature type="compositionally biased region" description="Basic and acidic residues" evidence="1">
    <location>
        <begin position="447"/>
        <end position="465"/>
    </location>
</feature>
<feature type="compositionally biased region" description="Polar residues" evidence="1">
    <location>
        <begin position="1300"/>
        <end position="1318"/>
    </location>
</feature>
<feature type="compositionally biased region" description="Polar residues" evidence="1">
    <location>
        <begin position="717"/>
        <end position="732"/>
    </location>
</feature>
<feature type="compositionally biased region" description="Polar residues" evidence="1">
    <location>
        <begin position="1056"/>
        <end position="1070"/>
    </location>
</feature>
<feature type="region of interest" description="Disordered" evidence="1">
    <location>
        <begin position="1"/>
        <end position="74"/>
    </location>
</feature>
<dbReference type="PANTHER" id="PTHR42105:SF1">
    <property type="entry name" value="TRANSALDOLASE"/>
    <property type="match status" value="1"/>
</dbReference>
<feature type="compositionally biased region" description="Basic and acidic residues" evidence="1">
    <location>
        <begin position="759"/>
        <end position="779"/>
    </location>
</feature>
<feature type="compositionally biased region" description="Polar residues" evidence="1">
    <location>
        <begin position="899"/>
        <end position="922"/>
    </location>
</feature>
<protein>
    <recommendedName>
        <fullName evidence="4">Transaldolase</fullName>
    </recommendedName>
</protein>
<feature type="compositionally biased region" description="Polar residues" evidence="1">
    <location>
        <begin position="33"/>
        <end position="49"/>
    </location>
</feature>
<feature type="region of interest" description="Disordered" evidence="1">
    <location>
        <begin position="363"/>
        <end position="467"/>
    </location>
</feature>
<feature type="compositionally biased region" description="Polar residues" evidence="1">
    <location>
        <begin position="309"/>
        <end position="318"/>
    </location>
</feature>
<feature type="region of interest" description="Disordered" evidence="1">
    <location>
        <begin position="1043"/>
        <end position="1070"/>
    </location>
</feature>
<feature type="compositionally biased region" description="Polar residues" evidence="1">
    <location>
        <begin position="1527"/>
        <end position="1538"/>
    </location>
</feature>
<feature type="compositionally biased region" description="Polar residues" evidence="1">
    <location>
        <begin position="594"/>
        <end position="623"/>
    </location>
</feature>
<dbReference type="Proteomes" id="UP001056012">
    <property type="component" value="Chromosome 4"/>
</dbReference>
<reference evidence="2" key="1">
    <citation type="submission" date="2021-12" db="EMBL/GenBank/DDBJ databases">
        <title>Curvularia clavata genome.</title>
        <authorList>
            <person name="Cao Y."/>
        </authorList>
    </citation>
    <scope>NUCLEOTIDE SEQUENCE</scope>
    <source>
        <strain evidence="2">Yc1106</strain>
    </source>
</reference>
<feature type="compositionally biased region" description="Basic and acidic residues" evidence="1">
    <location>
        <begin position="271"/>
        <end position="292"/>
    </location>
</feature>
<feature type="compositionally biased region" description="Low complexity" evidence="1">
    <location>
        <begin position="1440"/>
        <end position="1449"/>
    </location>
</feature>
<feature type="compositionally biased region" description="Basic and acidic residues" evidence="1">
    <location>
        <begin position="247"/>
        <end position="258"/>
    </location>
</feature>
<feature type="compositionally biased region" description="Low complexity" evidence="1">
    <location>
        <begin position="1379"/>
        <end position="1391"/>
    </location>
</feature>
<accession>A0A9Q9DUN5</accession>
<sequence>MGFDTDRPPLPAPTESSTLDSADESIHIDDIDTNVSTNVSNRTDRTSYSVPDDGTPITINTTTPTKPHGGRALRKKYPSQTSLLIEYFDVGTSEGPDQRRSSVRVRVTPSSRKSNKTPANDRISISQATRNHRKPSSTRRISLGKKSRDELIDTRSVDFSDISSLPPEDIELLPSFTDQDSDGGRFIPVPSDISSMPTDSMTGATEILPPARRRSRSLERDEVTDTLVSEAIKDTLKAPREHRSRSLSKDRITQRVMEKLQQQAAEGNLSKPKERSSKSRETSRRREDDVSSPRKSHRRRSRDVERVSGTDSSVLSSNIDRRSGVSGTSSINNPKLLATVEDAIKRLILPELNALKEENRTSRNLDKFDRSNRDSTTLYEPAESTSSRDPKRRVSKSSSAPKLHSNKPKVVLNKDGDDIPITITGASSRKSERRSSRSSISSFAESTTREEKSHRRKSRDKEGMSQRESALLGLAGAGLTAAALRHHTSREEKEEERKHRKHRSSRSIRSQSESVSESLQEEKRPKELVPPLPFNHSELIGGSELTRDSILSADTETKERPQSRSSTSTGITGTGAETPLKQVPRGIASPSPLTPSRTPNALQQTLGSAQSNRSAGDVRQSTPKSERSYTSRAKGSTDAGLSAAAAAAKIRAIEQSQLPTSQYEIESDTQSGRGVSPIQSEASYRGDANTGSPRRFHSIRSGPSVSSLGDHFERRQSGLSIASLDSTASTKAARTRKRPQGVTLESKKSILNEPSTPTDTKEFFERNHKKNEQYRRELEESPLTPPPVNYNRLTQYTDDSVGGPDLDPKLDQDVRKVGSIPEYIHTPLAVESAVASLYDQTELSVRSSKMSSPVKKSTLSQVSNNPDYMQTEEVPSGQKWSSVREKAEAFSQGRKVENSPKQSIPRENSPRQSIAESENAESINEPPRMHHSAIPGGYDDMPEIGYGMDDESDVTTNPSIIQGPIGGGNGYRDRTDELLDMQEERDRTPTSFAKGDHLQRHDQQSPASFDDEHQATVEDDYDHPYPGENQYEQAGYAQSIRTPLSGQTGWKDEGYQSANQPEGYTPQNGKYSKMFDDGYDDEYDAMDLGDAEAFATRAKHDRHVSGNSHGMDSPLYDAATGKGIDHIQSKDIVALMDHLTVRDAQRNARDTEILVTLVRSAAEMRTQLDDLKQFIKVQDNMIMNTTDKRVNLAEQRILGGPRPQPLTPPRVNRNQSEEEIETKKKSVFRRALKGLSAGKGDGDIKHIESMLVQLLSEVEGLKQVNQLNLDQQQARTNSMTSFENRRASGDAGYEPEGRANTASSPNQSGYFSIPSQSRRVQDLHSGYDVVPTTRISTVREESDEEYEERSPGYENTERMTTPTQEAFHEKRASLGTPPQASRAARDSSQSQEDTPKRKHKSNSSSIFGIPKISRWSKTTASTNPESLPRHSGSGDKRPYSTHSVHSRSSSQDDYYDDEEPYEQHGDDRLRSNTSLARDDQGSIRSVRSPSPLIPEDTPYEMEDPKYQAHRNSLNLQHPQPRPGPTGRHQNNLETQAQIFQPMRLSVGSPDFDQWGSMPSLARNRLSGMSAPHASNLSPISSDGSYSQASEHQAGPPRPPKIMDDGPLVPPPQTLAGFGQTRQMYSSPNEFGSQGALTPLAPIAEVRYSLETDRGHRMTPTASPRASTSSLRTMSDLSAPQRKVTGPRPMGSKSPLPSSPLQHSDTVVRRKPIADDEESLESYRSSLDSEIF</sequence>
<proteinExistence type="predicted"/>
<evidence type="ECO:0000256" key="1">
    <source>
        <dbReference type="SAM" id="MobiDB-lite"/>
    </source>
</evidence>
<feature type="region of interest" description="Disordered" evidence="1">
    <location>
        <begin position="985"/>
        <end position="1030"/>
    </location>
</feature>
<feature type="compositionally biased region" description="Low complexity" evidence="1">
    <location>
        <begin position="1658"/>
        <end position="1672"/>
    </location>
</feature>
<feature type="compositionally biased region" description="Polar residues" evidence="1">
    <location>
        <begin position="844"/>
        <end position="868"/>
    </location>
</feature>
<feature type="compositionally biased region" description="Basic residues" evidence="1">
    <location>
        <begin position="130"/>
        <end position="145"/>
    </location>
</feature>
<feature type="compositionally biased region" description="Polar residues" evidence="1">
    <location>
        <begin position="1721"/>
        <end position="1731"/>
    </location>
</feature>
<feature type="region of interest" description="Disordered" evidence="1">
    <location>
        <begin position="1555"/>
        <end position="1731"/>
    </location>
</feature>
<gene>
    <name evidence="2" type="ORF">yc1106_06243</name>
</gene>
<feature type="compositionally biased region" description="Basic and acidic residues" evidence="1">
    <location>
        <begin position="1461"/>
        <end position="1481"/>
    </location>
</feature>
<feature type="compositionally biased region" description="Low complexity" evidence="1">
    <location>
        <begin position="563"/>
        <end position="575"/>
    </location>
</feature>
<feature type="region of interest" description="Disordered" evidence="1">
    <location>
        <begin position="844"/>
        <end position="940"/>
    </location>
</feature>
<dbReference type="PANTHER" id="PTHR42105">
    <property type="entry name" value="DIM2-ASSOCIATED PROTEIN 1"/>
    <property type="match status" value="1"/>
</dbReference>
<evidence type="ECO:0008006" key="4">
    <source>
        <dbReference type="Google" id="ProtNLM"/>
    </source>
</evidence>
<feature type="compositionally biased region" description="Basic and acidic residues" evidence="1">
    <location>
        <begin position="882"/>
        <end position="898"/>
    </location>
</feature>
<feature type="compositionally biased region" description="Polar residues" evidence="1">
    <location>
        <begin position="1619"/>
        <end position="1635"/>
    </location>
</feature>
<feature type="region of interest" description="Disordered" evidence="1">
    <location>
        <begin position="92"/>
        <end position="147"/>
    </location>
</feature>
<evidence type="ECO:0000313" key="3">
    <source>
        <dbReference type="Proteomes" id="UP001056012"/>
    </source>
</evidence>
<feature type="region of interest" description="Disordered" evidence="1">
    <location>
        <begin position="1198"/>
        <end position="1222"/>
    </location>
</feature>
<feature type="compositionally biased region" description="Polar residues" evidence="1">
    <location>
        <begin position="1694"/>
        <end position="1704"/>
    </location>
</feature>
<dbReference type="VEuPathDB" id="FungiDB:yc1106_06243"/>
<feature type="compositionally biased region" description="Basic and acidic residues" evidence="1">
    <location>
        <begin position="1348"/>
        <end position="1357"/>
    </location>
</feature>
<feature type="compositionally biased region" description="Polar residues" evidence="1">
    <location>
        <begin position="374"/>
        <end position="387"/>
    </location>
</feature>
<feature type="compositionally biased region" description="Polar residues" evidence="1">
    <location>
        <begin position="659"/>
        <end position="682"/>
    </location>
</feature>
<feature type="region of interest" description="Disordered" evidence="1">
    <location>
        <begin position="175"/>
        <end position="332"/>
    </location>
</feature>
<dbReference type="EMBL" id="CP089277">
    <property type="protein sequence ID" value="USP78969.1"/>
    <property type="molecule type" value="Genomic_DNA"/>
</dbReference>
<evidence type="ECO:0000313" key="2">
    <source>
        <dbReference type="EMBL" id="USP78969.1"/>
    </source>
</evidence>
<feature type="compositionally biased region" description="Low complexity" evidence="1">
    <location>
        <begin position="55"/>
        <end position="65"/>
    </location>
</feature>
<feature type="region of interest" description="Disordered" evidence="1">
    <location>
        <begin position="1272"/>
        <end position="1538"/>
    </location>
</feature>
<dbReference type="GO" id="GO:0005975">
    <property type="term" value="P:carbohydrate metabolic process"/>
    <property type="evidence" value="ECO:0007669"/>
    <property type="project" value="InterPro"/>
</dbReference>
<feature type="compositionally biased region" description="Polar residues" evidence="1">
    <location>
        <begin position="1415"/>
        <end position="1425"/>
    </location>
</feature>
<dbReference type="PROSITE" id="PS01054">
    <property type="entry name" value="TRANSALDOLASE_1"/>
    <property type="match status" value="1"/>
</dbReference>
<feature type="region of interest" description="Disordered" evidence="1">
    <location>
        <begin position="482"/>
        <end position="638"/>
    </location>
</feature>
<feature type="compositionally biased region" description="Basic and acidic residues" evidence="1">
    <location>
        <begin position="985"/>
        <end position="1003"/>
    </location>
</feature>
<dbReference type="InterPro" id="IPR018225">
    <property type="entry name" value="Transaldolase_AS"/>
</dbReference>
<feature type="compositionally biased region" description="Polar residues" evidence="1">
    <location>
        <begin position="192"/>
        <end position="203"/>
    </location>
</feature>
<name>A0A9Q9DUN5_CURCL</name>